<evidence type="ECO:0000313" key="12">
    <source>
        <dbReference type="Proteomes" id="UP001501570"/>
    </source>
</evidence>
<dbReference type="Pfam" id="PF03062">
    <property type="entry name" value="MBOAT"/>
    <property type="match status" value="1"/>
</dbReference>
<evidence type="ECO:0000256" key="6">
    <source>
        <dbReference type="ARBA" id="ARBA00022989"/>
    </source>
</evidence>
<feature type="transmembrane region" description="Helical" evidence="10">
    <location>
        <begin position="434"/>
        <end position="456"/>
    </location>
</feature>
<proteinExistence type="inferred from homology"/>
<dbReference type="EMBL" id="BAABJQ010000047">
    <property type="protein sequence ID" value="GAA5200953.1"/>
    <property type="molecule type" value="Genomic_DNA"/>
</dbReference>
<evidence type="ECO:0000256" key="9">
    <source>
        <dbReference type="PIRNR" id="PIRNR016636"/>
    </source>
</evidence>
<dbReference type="InterPro" id="IPR028362">
    <property type="entry name" value="AlgI"/>
</dbReference>
<dbReference type="InterPro" id="IPR024194">
    <property type="entry name" value="Ac/AlaTfrase_AlgI/DltB"/>
</dbReference>
<keyword evidence="7 9" id="KW-0472">Membrane</keyword>
<keyword evidence="8 9" id="KW-0012">Acyltransferase</keyword>
<name>A0ABP9SUL5_9ACTN</name>
<evidence type="ECO:0000256" key="2">
    <source>
        <dbReference type="ARBA" id="ARBA00010323"/>
    </source>
</evidence>
<feature type="transmembrane region" description="Helical" evidence="10">
    <location>
        <begin position="35"/>
        <end position="58"/>
    </location>
</feature>
<comment type="similarity">
    <text evidence="2 9">Belongs to the membrane-bound acyltransferase family.</text>
</comment>
<evidence type="ECO:0000256" key="7">
    <source>
        <dbReference type="ARBA" id="ARBA00023136"/>
    </source>
</evidence>
<evidence type="ECO:0000313" key="11">
    <source>
        <dbReference type="EMBL" id="GAA5200953.1"/>
    </source>
</evidence>
<gene>
    <name evidence="11" type="ORF">GCM10023322_79940</name>
</gene>
<feature type="transmembrane region" description="Helical" evidence="10">
    <location>
        <begin position="391"/>
        <end position="414"/>
    </location>
</feature>
<keyword evidence="6 10" id="KW-1133">Transmembrane helix</keyword>
<evidence type="ECO:0000256" key="10">
    <source>
        <dbReference type="SAM" id="Phobius"/>
    </source>
</evidence>
<evidence type="ECO:0000256" key="1">
    <source>
        <dbReference type="ARBA" id="ARBA00004651"/>
    </source>
</evidence>
<reference evidence="12" key="1">
    <citation type="journal article" date="2019" name="Int. J. Syst. Evol. Microbiol.">
        <title>The Global Catalogue of Microorganisms (GCM) 10K type strain sequencing project: providing services to taxonomists for standard genome sequencing and annotation.</title>
        <authorList>
            <consortium name="The Broad Institute Genomics Platform"/>
            <consortium name="The Broad Institute Genome Sequencing Center for Infectious Disease"/>
            <person name="Wu L."/>
            <person name="Ma J."/>
        </authorList>
    </citation>
    <scope>NUCLEOTIDE SEQUENCE [LARGE SCALE GENOMIC DNA]</scope>
    <source>
        <strain evidence="12">JCM 18304</strain>
    </source>
</reference>
<keyword evidence="5 10" id="KW-0812">Transmembrane</keyword>
<dbReference type="PANTHER" id="PTHR13285">
    <property type="entry name" value="ACYLTRANSFERASE"/>
    <property type="match status" value="1"/>
</dbReference>
<dbReference type="RefSeq" id="WP_345638786.1">
    <property type="nucleotide sequence ID" value="NZ_BAABJQ010000047.1"/>
</dbReference>
<feature type="transmembrane region" description="Helical" evidence="10">
    <location>
        <begin position="308"/>
        <end position="329"/>
    </location>
</feature>
<feature type="transmembrane region" description="Helical" evidence="10">
    <location>
        <begin position="6"/>
        <end position="23"/>
    </location>
</feature>
<protein>
    <submittedName>
        <fullName evidence="11">MBOAT family protein</fullName>
    </submittedName>
</protein>
<organism evidence="11 12">
    <name type="scientific">Rugosimonospora acidiphila</name>
    <dbReference type="NCBI Taxonomy" id="556531"/>
    <lineage>
        <taxon>Bacteria</taxon>
        <taxon>Bacillati</taxon>
        <taxon>Actinomycetota</taxon>
        <taxon>Actinomycetes</taxon>
        <taxon>Micromonosporales</taxon>
        <taxon>Micromonosporaceae</taxon>
        <taxon>Rugosimonospora</taxon>
    </lineage>
</organism>
<sequence>MLFPTVEFAAFFAAVLMVNWWLMPRPRLWKPFILLASYVCYGWASPRLVLVLVGVTLWNQAFGWAVFHTRNRALLITGIAGDLALLGYAKYAGFFAHEIDTALGRIGLGAPLPVIVLAATVGVSFYTFQGISYLVDLWRGDLPRPAPTLDFLVYQAFFPHLFAGPIVRARELIPQFATPRDPAQVPYTRAGTLILAGLAKKLVIADTLGKLVVDPVFAAPGQHAAYEVLFAIYAYAAQIYADFSGYTDLAIGLALLLGFQFPVNFDRPYAAASLREFWRRWHISLSSWLRDYVYIPLGGGRGRPRRNLFLTMLLGGLWHGANWTFVAWGGLHGAALALERRTGPSRWPWLGRLITFHFVALCWVFFRAPGFGDAFAVLDRLFVWKGHGTGLIAPLLVVLVLAGTAIQLVPGGLLARPARRLLGTMSPATQGVSLALGFVALMAVVPNLGVPAFIYYQF</sequence>
<feature type="transmembrane region" description="Helical" evidence="10">
    <location>
        <begin position="106"/>
        <end position="128"/>
    </location>
</feature>
<dbReference type="PIRSF" id="PIRSF016636">
    <property type="entry name" value="AlgI_DltB"/>
    <property type="match status" value="1"/>
</dbReference>
<dbReference type="PANTHER" id="PTHR13285:SF23">
    <property type="entry name" value="TEICHOIC ACID D-ALANYLTRANSFERASE"/>
    <property type="match status" value="1"/>
</dbReference>
<accession>A0ABP9SUL5</accession>
<comment type="caution">
    <text evidence="11">The sequence shown here is derived from an EMBL/GenBank/DDBJ whole genome shotgun (WGS) entry which is preliminary data.</text>
</comment>
<dbReference type="InterPro" id="IPR004299">
    <property type="entry name" value="MBOAT_fam"/>
</dbReference>
<feature type="transmembrane region" description="Helical" evidence="10">
    <location>
        <begin position="73"/>
        <end position="94"/>
    </location>
</feature>
<evidence type="ECO:0000256" key="3">
    <source>
        <dbReference type="ARBA" id="ARBA00022475"/>
    </source>
</evidence>
<keyword evidence="12" id="KW-1185">Reference proteome</keyword>
<evidence type="ECO:0000256" key="5">
    <source>
        <dbReference type="ARBA" id="ARBA00022692"/>
    </source>
</evidence>
<evidence type="ECO:0000256" key="4">
    <source>
        <dbReference type="ARBA" id="ARBA00022679"/>
    </source>
</evidence>
<keyword evidence="4 9" id="KW-0808">Transferase</keyword>
<comment type="subcellular location">
    <subcellularLocation>
        <location evidence="1">Cell membrane</location>
        <topology evidence="1">Multi-pass membrane protein</topology>
    </subcellularLocation>
</comment>
<dbReference type="InterPro" id="IPR051085">
    <property type="entry name" value="MB_O-acyltransferase"/>
</dbReference>
<evidence type="ECO:0000256" key="8">
    <source>
        <dbReference type="ARBA" id="ARBA00023315"/>
    </source>
</evidence>
<feature type="transmembrane region" description="Helical" evidence="10">
    <location>
        <begin position="349"/>
        <end position="370"/>
    </location>
</feature>
<dbReference type="PIRSF" id="PIRSF500217">
    <property type="entry name" value="AlgI"/>
    <property type="match status" value="1"/>
</dbReference>
<dbReference type="Proteomes" id="UP001501570">
    <property type="component" value="Unassembled WGS sequence"/>
</dbReference>
<keyword evidence="3 9" id="KW-1003">Cell membrane</keyword>